<dbReference type="RefSeq" id="WP_092678555.1">
    <property type="nucleotide sequence ID" value="NZ_FOXS01000008.1"/>
</dbReference>
<name>A0A1I6BGA1_HYMAR</name>
<dbReference type="EMBL" id="FOXS01000008">
    <property type="protein sequence ID" value="SFQ79965.1"/>
    <property type="molecule type" value="Genomic_DNA"/>
</dbReference>
<evidence type="ECO:0000313" key="2">
    <source>
        <dbReference type="Proteomes" id="UP000199029"/>
    </source>
</evidence>
<dbReference type="Proteomes" id="UP000199029">
    <property type="component" value="Unassembled WGS sequence"/>
</dbReference>
<proteinExistence type="predicted"/>
<sequence>MPAVFPSIWGSPHFLDHSTGLQVPLGSAGIGEVKSISFDSAGYGLLSGKPGLVTTWMGTLNIPLLQPLTQPIALMLDLRFFVLQAKGGYVRVRFSAHGAKEVQDFRDQNPPEMGQNGFMRVLRIALPVGSTHFDCRFDIALNRPDTQQQTQVNLDTVDIGLAV</sequence>
<organism evidence="1 2">
    <name type="scientific">Hymenobacter arizonensis</name>
    <name type="common">Siccationidurans arizonensis</name>
    <dbReference type="NCBI Taxonomy" id="1227077"/>
    <lineage>
        <taxon>Bacteria</taxon>
        <taxon>Pseudomonadati</taxon>
        <taxon>Bacteroidota</taxon>
        <taxon>Cytophagia</taxon>
        <taxon>Cytophagales</taxon>
        <taxon>Hymenobacteraceae</taxon>
        <taxon>Hymenobacter</taxon>
    </lineage>
</organism>
<keyword evidence="2" id="KW-1185">Reference proteome</keyword>
<accession>A0A1I6BGA1</accession>
<protein>
    <submittedName>
        <fullName evidence="1">Uncharacterized protein</fullName>
    </submittedName>
</protein>
<reference evidence="2" key="1">
    <citation type="submission" date="2016-10" db="EMBL/GenBank/DDBJ databases">
        <authorList>
            <person name="Varghese N."/>
            <person name="Submissions S."/>
        </authorList>
    </citation>
    <scope>NUCLEOTIDE SEQUENCE [LARGE SCALE GENOMIC DNA]</scope>
    <source>
        <strain evidence="2">OR362-8,ATCC BAA-1266,JCM 13504</strain>
    </source>
</reference>
<evidence type="ECO:0000313" key="1">
    <source>
        <dbReference type="EMBL" id="SFQ79965.1"/>
    </source>
</evidence>
<gene>
    <name evidence="1" type="ORF">SAMN04515668_4521</name>
</gene>
<dbReference type="AlphaFoldDB" id="A0A1I6BGA1"/>